<accession>A0A5C4UHX9</accession>
<dbReference type="Gene3D" id="3.40.50.720">
    <property type="entry name" value="NAD(P)-binding Rossmann-like Domain"/>
    <property type="match status" value="1"/>
</dbReference>
<dbReference type="RefSeq" id="WP_139650267.1">
    <property type="nucleotide sequence ID" value="NZ_BAAAZS010000065.1"/>
</dbReference>
<proteinExistence type="predicted"/>
<dbReference type="InterPro" id="IPR016040">
    <property type="entry name" value="NAD(P)-bd_dom"/>
</dbReference>
<evidence type="ECO:0000313" key="4">
    <source>
        <dbReference type="Proteomes" id="UP000311713"/>
    </source>
</evidence>
<organism evidence="3 4">
    <name type="scientific">Streptomyces sedi</name>
    <dbReference type="NCBI Taxonomy" id="555059"/>
    <lineage>
        <taxon>Bacteria</taxon>
        <taxon>Bacillati</taxon>
        <taxon>Actinomycetota</taxon>
        <taxon>Actinomycetes</taxon>
        <taxon>Kitasatosporales</taxon>
        <taxon>Streptomycetaceae</taxon>
        <taxon>Streptomyces</taxon>
    </lineage>
</organism>
<comment type="caution">
    <text evidence="3">The sequence shown here is derived from an EMBL/GenBank/DDBJ whole genome shotgun (WGS) entry which is preliminary data.</text>
</comment>
<gene>
    <name evidence="3" type="ORF">FH715_27850</name>
</gene>
<dbReference type="Pfam" id="PF13460">
    <property type="entry name" value="NAD_binding_10"/>
    <property type="match status" value="1"/>
</dbReference>
<dbReference type="EMBL" id="VDGT01000041">
    <property type="protein sequence ID" value="TNM23267.1"/>
    <property type="molecule type" value="Genomic_DNA"/>
</dbReference>
<feature type="domain" description="NAD(P)-binding" evidence="2">
    <location>
        <begin position="8"/>
        <end position="181"/>
    </location>
</feature>
<feature type="region of interest" description="Disordered" evidence="1">
    <location>
        <begin position="190"/>
        <end position="210"/>
    </location>
</feature>
<dbReference type="InterPro" id="IPR036291">
    <property type="entry name" value="NAD(P)-bd_dom_sf"/>
</dbReference>
<protein>
    <submittedName>
        <fullName evidence="3">Sugar nucleotide-binding protein</fullName>
    </submittedName>
</protein>
<dbReference type="AlphaFoldDB" id="A0A5C4UHX9"/>
<dbReference type="SUPFAM" id="SSF51735">
    <property type="entry name" value="NAD(P)-binding Rossmann-fold domains"/>
    <property type="match status" value="1"/>
</dbReference>
<dbReference type="PANTHER" id="PTHR43355">
    <property type="entry name" value="FLAVIN REDUCTASE (NADPH)"/>
    <property type="match status" value="1"/>
</dbReference>
<dbReference type="OrthoDB" id="3191258at2"/>
<dbReference type="InterPro" id="IPR051606">
    <property type="entry name" value="Polyketide_Oxido-like"/>
</dbReference>
<dbReference type="GO" id="GO:0016646">
    <property type="term" value="F:oxidoreductase activity, acting on the CH-NH group of donors, NAD or NADP as acceptor"/>
    <property type="evidence" value="ECO:0007669"/>
    <property type="project" value="TreeGrafter"/>
</dbReference>
<keyword evidence="4" id="KW-1185">Reference proteome</keyword>
<evidence type="ECO:0000256" key="1">
    <source>
        <dbReference type="SAM" id="MobiDB-lite"/>
    </source>
</evidence>
<sequence length="210" mass="21081">MVTIVVFGAGGKTGSSAVAEAASRGYHVTPLRSADADITDPQAVARAASGHGVAIAGVAPAGADPGGFFPAVANGLVTGLRKAGVSRLVWVSIASLLPDASGVAPVDTNSFPAEYRPFSLAHRTALETFEASGLRWTAVSPAGDFAPDRSPTGGYALTEVGDLTTRITHADHARALVDLAERSGVRGAHLGVVPRSPGAAGSVAGRVGHR</sequence>
<dbReference type="Proteomes" id="UP000311713">
    <property type="component" value="Unassembled WGS sequence"/>
</dbReference>
<reference evidence="3 4" key="1">
    <citation type="submission" date="2019-06" db="EMBL/GenBank/DDBJ databases">
        <title>Draft genome of Streptomyces sedi sp. JCM16909.</title>
        <authorList>
            <person name="Klykleung N."/>
            <person name="Tanasupawat S."/>
            <person name="Kudo T."/>
            <person name="Yuki M."/>
            <person name="Ohkuma M."/>
        </authorList>
    </citation>
    <scope>NUCLEOTIDE SEQUENCE [LARGE SCALE GENOMIC DNA]</scope>
    <source>
        <strain evidence="3 4">JCM 16909</strain>
    </source>
</reference>
<name>A0A5C4UHX9_9ACTN</name>
<dbReference type="PANTHER" id="PTHR43355:SF2">
    <property type="entry name" value="FLAVIN REDUCTASE (NADPH)"/>
    <property type="match status" value="1"/>
</dbReference>
<evidence type="ECO:0000259" key="2">
    <source>
        <dbReference type="Pfam" id="PF13460"/>
    </source>
</evidence>
<evidence type="ECO:0000313" key="3">
    <source>
        <dbReference type="EMBL" id="TNM23267.1"/>
    </source>
</evidence>